<evidence type="ECO:0008006" key="3">
    <source>
        <dbReference type="Google" id="ProtNLM"/>
    </source>
</evidence>
<gene>
    <name evidence="1" type="ORF">FY550_12780</name>
</gene>
<proteinExistence type="predicted"/>
<evidence type="ECO:0000313" key="1">
    <source>
        <dbReference type="EMBL" id="QEL12872.1"/>
    </source>
</evidence>
<name>A0A5C1A1U4_9GAMM</name>
<reference evidence="1 2" key="1">
    <citation type="submission" date="2019-08" db="EMBL/GenBank/DDBJ databases">
        <title>Complete genome sequence of Kushneria sp. YCWA18, a halophilic phosphate-solubilizing bacterium isolated from Daqiao saltern in China.</title>
        <authorList>
            <person name="Du G.-X."/>
            <person name="Qu L.-Y."/>
        </authorList>
    </citation>
    <scope>NUCLEOTIDE SEQUENCE [LARGE SCALE GENOMIC DNA]</scope>
    <source>
        <strain evidence="1 2">YCWA18</strain>
    </source>
</reference>
<dbReference type="InterPro" id="IPR023614">
    <property type="entry name" value="Porin_dom_sf"/>
</dbReference>
<protein>
    <recommendedName>
        <fullName evidence="3">Porin</fullName>
    </recommendedName>
</protein>
<evidence type="ECO:0000313" key="2">
    <source>
        <dbReference type="Proteomes" id="UP000322553"/>
    </source>
</evidence>
<dbReference type="Gene3D" id="2.40.160.10">
    <property type="entry name" value="Porin"/>
    <property type="match status" value="1"/>
</dbReference>
<sequence length="373" mass="42261">MAGELTDTFQMHGFMSQALIVSDHNDFFGPSSEQGGSLQYTELGLNASTRPTQNMLLAAQVLARKAGRNSSITDPELDYGVLDYQLLTDQHRTMGLQVGRFKNPFGFYNQTRDIPSTRPGILLPQSIYFDRTRSVGLATDGVTLYDEERLGLGTLRFQVGIGRPRLNDDVESVLTVQDERSDLTGNKTVIGQLRYEYGGGRVIAAVSGGQMDADLRNRQAGEGDFTFQPWIFSLQYNAESWSLTAEYAIRKTRLDGFHSASLNKEAIGESWYLQYTYRFLENWQWLLRYDSLTSDRDDPSGRAYEADGLGPAYSRFARDITTGLQWRISSGWLIEAEWHHVDGTGWLPPQDNPDSDETRRHWQMLLLQTSFLF</sequence>
<dbReference type="SUPFAM" id="SSF56935">
    <property type="entry name" value="Porins"/>
    <property type="match status" value="1"/>
</dbReference>
<accession>A0A5C1A1U4</accession>
<dbReference type="EMBL" id="CP043420">
    <property type="protein sequence ID" value="QEL12872.1"/>
    <property type="molecule type" value="Genomic_DNA"/>
</dbReference>
<keyword evidence="2" id="KW-1185">Reference proteome</keyword>
<dbReference type="KEGG" id="kuy:FY550_12780"/>
<organism evidence="1 2">
    <name type="scientific">Kushneria phosphatilytica</name>
    <dbReference type="NCBI Taxonomy" id="657387"/>
    <lineage>
        <taxon>Bacteria</taxon>
        <taxon>Pseudomonadati</taxon>
        <taxon>Pseudomonadota</taxon>
        <taxon>Gammaproteobacteria</taxon>
        <taxon>Oceanospirillales</taxon>
        <taxon>Halomonadaceae</taxon>
        <taxon>Kushneria</taxon>
    </lineage>
</organism>
<dbReference type="AlphaFoldDB" id="A0A5C1A1U4"/>
<dbReference type="Proteomes" id="UP000322553">
    <property type="component" value="Chromosome"/>
</dbReference>